<protein>
    <submittedName>
        <fullName evidence="1">Uncharacterized protein</fullName>
    </submittedName>
</protein>
<accession>G2XUE4</accession>
<name>G2XUE4_BOTF4</name>
<dbReference type="EMBL" id="FQ790269">
    <property type="protein sequence ID" value="CCD44086.1"/>
    <property type="molecule type" value="Genomic_DNA"/>
</dbReference>
<organism evidence="1 2">
    <name type="scientific">Botryotinia fuckeliana (strain T4)</name>
    <name type="common">Noble rot fungus</name>
    <name type="synonym">Botrytis cinerea</name>
    <dbReference type="NCBI Taxonomy" id="999810"/>
    <lineage>
        <taxon>Eukaryota</taxon>
        <taxon>Fungi</taxon>
        <taxon>Dikarya</taxon>
        <taxon>Ascomycota</taxon>
        <taxon>Pezizomycotina</taxon>
        <taxon>Leotiomycetes</taxon>
        <taxon>Helotiales</taxon>
        <taxon>Sclerotiniaceae</taxon>
        <taxon>Botrytis</taxon>
    </lineage>
</organism>
<sequence>MSFEILRFPSLKQLKSIVTKQAQTLDHRQEHQKWPLRPNSGVSSKCSSDEFEDIRFDQLTPTKDVTSDVLGVSFAAILYIDAFVVGMDVIP</sequence>
<evidence type="ECO:0000313" key="1">
    <source>
        <dbReference type="EMBL" id="CCD44086.1"/>
    </source>
</evidence>
<evidence type="ECO:0000313" key="2">
    <source>
        <dbReference type="Proteomes" id="UP000008177"/>
    </source>
</evidence>
<dbReference type="InParanoid" id="G2XUE4"/>
<reference evidence="2" key="1">
    <citation type="journal article" date="2011" name="PLoS Genet.">
        <title>Genomic analysis of the necrotrophic fungal pathogens Sclerotinia sclerotiorum and Botrytis cinerea.</title>
        <authorList>
            <person name="Amselem J."/>
            <person name="Cuomo C.A."/>
            <person name="van Kan J.A."/>
            <person name="Viaud M."/>
            <person name="Benito E.P."/>
            <person name="Couloux A."/>
            <person name="Coutinho P.M."/>
            <person name="de Vries R.P."/>
            <person name="Dyer P.S."/>
            <person name="Fillinger S."/>
            <person name="Fournier E."/>
            <person name="Gout L."/>
            <person name="Hahn M."/>
            <person name="Kohn L."/>
            <person name="Lapalu N."/>
            <person name="Plummer K.M."/>
            <person name="Pradier J.M."/>
            <person name="Quevillon E."/>
            <person name="Sharon A."/>
            <person name="Simon A."/>
            <person name="ten Have A."/>
            <person name="Tudzynski B."/>
            <person name="Tudzynski P."/>
            <person name="Wincker P."/>
            <person name="Andrew M."/>
            <person name="Anthouard V."/>
            <person name="Beever R.E."/>
            <person name="Beffa R."/>
            <person name="Benoit I."/>
            <person name="Bouzid O."/>
            <person name="Brault B."/>
            <person name="Chen Z."/>
            <person name="Choquer M."/>
            <person name="Collemare J."/>
            <person name="Cotton P."/>
            <person name="Danchin E.G."/>
            <person name="Da Silva C."/>
            <person name="Gautier A."/>
            <person name="Giraud C."/>
            <person name="Giraud T."/>
            <person name="Gonzalez C."/>
            <person name="Grossetete S."/>
            <person name="Guldener U."/>
            <person name="Henrissat B."/>
            <person name="Howlett B.J."/>
            <person name="Kodira C."/>
            <person name="Kretschmer M."/>
            <person name="Lappartient A."/>
            <person name="Leroch M."/>
            <person name="Levis C."/>
            <person name="Mauceli E."/>
            <person name="Neuveglise C."/>
            <person name="Oeser B."/>
            <person name="Pearson M."/>
            <person name="Poulain J."/>
            <person name="Poussereau N."/>
            <person name="Quesneville H."/>
            <person name="Rascle C."/>
            <person name="Schumacher J."/>
            <person name="Segurens B."/>
            <person name="Sexton A."/>
            <person name="Silva E."/>
            <person name="Sirven C."/>
            <person name="Soanes D.M."/>
            <person name="Talbot N.J."/>
            <person name="Templeton M."/>
            <person name="Yandava C."/>
            <person name="Yarden O."/>
            <person name="Zeng Q."/>
            <person name="Rollins J.A."/>
            <person name="Lebrun M.H."/>
            <person name="Dickman M."/>
        </authorList>
    </citation>
    <scope>NUCLEOTIDE SEQUENCE [LARGE SCALE GENOMIC DNA]</scope>
    <source>
        <strain evidence="2">T4</strain>
    </source>
</reference>
<proteinExistence type="predicted"/>
<dbReference type="HOGENOM" id="CLU_2426736_0_0_1"/>
<dbReference type="AlphaFoldDB" id="G2XUE4"/>
<gene>
    <name evidence="1" type="ORF">BofuT4_uP060330.1</name>
</gene>
<dbReference type="Proteomes" id="UP000008177">
    <property type="component" value="Unplaced contigs"/>
</dbReference>